<dbReference type="GO" id="GO:0016020">
    <property type="term" value="C:membrane"/>
    <property type="evidence" value="ECO:0007669"/>
    <property type="project" value="UniProtKB-SubCell"/>
</dbReference>
<dbReference type="GO" id="GO:0006355">
    <property type="term" value="P:regulation of DNA-templated transcription"/>
    <property type="evidence" value="ECO:0007669"/>
    <property type="project" value="InterPro"/>
</dbReference>
<dbReference type="AlphaFoldDB" id="A0A7J0BQM6"/>
<evidence type="ECO:0000256" key="4">
    <source>
        <dbReference type="PROSITE-ProRule" id="PRU00284"/>
    </source>
</evidence>
<organism evidence="9 10">
    <name type="scientific">Desulfovibrio psychrotolerans</name>
    <dbReference type="NCBI Taxonomy" id="415242"/>
    <lineage>
        <taxon>Bacteria</taxon>
        <taxon>Pseudomonadati</taxon>
        <taxon>Thermodesulfobacteriota</taxon>
        <taxon>Desulfovibrionia</taxon>
        <taxon>Desulfovibrionales</taxon>
        <taxon>Desulfovibrionaceae</taxon>
        <taxon>Desulfovibrio</taxon>
    </lineage>
</organism>
<dbReference type="GO" id="GO:0006935">
    <property type="term" value="P:chemotaxis"/>
    <property type="evidence" value="ECO:0007669"/>
    <property type="project" value="InterPro"/>
</dbReference>
<dbReference type="SMART" id="SM00283">
    <property type="entry name" value="MA"/>
    <property type="match status" value="1"/>
</dbReference>
<dbReference type="CDD" id="cd00130">
    <property type="entry name" value="PAS"/>
    <property type="match status" value="1"/>
</dbReference>
<evidence type="ECO:0000256" key="2">
    <source>
        <dbReference type="ARBA" id="ARBA00023224"/>
    </source>
</evidence>
<dbReference type="InterPro" id="IPR003660">
    <property type="entry name" value="HAMP_dom"/>
</dbReference>
<dbReference type="InterPro" id="IPR004090">
    <property type="entry name" value="Chemotax_Me-accpt_rcpt"/>
</dbReference>
<dbReference type="InterPro" id="IPR013767">
    <property type="entry name" value="PAS_fold"/>
</dbReference>
<evidence type="ECO:0000313" key="9">
    <source>
        <dbReference type="EMBL" id="GFM35979.1"/>
    </source>
</evidence>
<feature type="domain" description="Methyl-accepting transducer" evidence="6">
    <location>
        <begin position="402"/>
        <end position="638"/>
    </location>
</feature>
<keyword evidence="5" id="KW-1133">Transmembrane helix</keyword>
<keyword evidence="2 4" id="KW-0807">Transducer</keyword>
<dbReference type="PANTHER" id="PTHR32089:SF112">
    <property type="entry name" value="LYSOZYME-LIKE PROTEIN-RELATED"/>
    <property type="match status" value="1"/>
</dbReference>
<feature type="domain" description="HAMP" evidence="8">
    <location>
        <begin position="211"/>
        <end position="263"/>
    </location>
</feature>
<feature type="transmembrane region" description="Helical" evidence="5">
    <location>
        <begin position="15"/>
        <end position="35"/>
    </location>
</feature>
<comment type="subcellular location">
    <subcellularLocation>
        <location evidence="1">Membrane</location>
    </subcellularLocation>
</comment>
<dbReference type="GO" id="GO:0007165">
    <property type="term" value="P:signal transduction"/>
    <property type="evidence" value="ECO:0007669"/>
    <property type="project" value="UniProtKB-KW"/>
</dbReference>
<proteinExistence type="inferred from homology"/>
<keyword evidence="10" id="KW-1185">Reference proteome</keyword>
<dbReference type="Pfam" id="PF00672">
    <property type="entry name" value="HAMP"/>
    <property type="match status" value="1"/>
</dbReference>
<feature type="domain" description="PAC" evidence="7">
    <location>
        <begin position="335"/>
        <end position="387"/>
    </location>
</feature>
<dbReference type="SMART" id="SM00304">
    <property type="entry name" value="HAMP"/>
    <property type="match status" value="1"/>
</dbReference>
<dbReference type="InterPro" id="IPR000700">
    <property type="entry name" value="PAS-assoc_C"/>
</dbReference>
<reference evidence="9 10" key="1">
    <citation type="submission" date="2020-05" db="EMBL/GenBank/DDBJ databases">
        <title>Draft genome sequence of Desulfovibrio psychrotolerans JS1T.</title>
        <authorList>
            <person name="Ueno A."/>
            <person name="Tamazawa S."/>
            <person name="Tamamura S."/>
            <person name="Murakami T."/>
            <person name="Kiyama T."/>
            <person name="Inomata H."/>
            <person name="Amano Y."/>
            <person name="Miyakawa K."/>
            <person name="Tamaki H."/>
            <person name="Naganuma T."/>
            <person name="Kaneko K."/>
        </authorList>
    </citation>
    <scope>NUCLEOTIDE SEQUENCE [LARGE SCALE GENOMIC DNA]</scope>
    <source>
        <strain evidence="9 10">JS1</strain>
    </source>
</reference>
<dbReference type="CDD" id="cd06225">
    <property type="entry name" value="HAMP"/>
    <property type="match status" value="1"/>
</dbReference>
<keyword evidence="5" id="KW-0812">Transmembrane</keyword>
<dbReference type="EMBL" id="BLVP01000002">
    <property type="protein sequence ID" value="GFM35979.1"/>
    <property type="molecule type" value="Genomic_DNA"/>
</dbReference>
<dbReference type="InterPro" id="IPR035965">
    <property type="entry name" value="PAS-like_dom_sf"/>
</dbReference>
<keyword evidence="9" id="KW-0675">Receptor</keyword>
<evidence type="ECO:0000256" key="5">
    <source>
        <dbReference type="SAM" id="Phobius"/>
    </source>
</evidence>
<dbReference type="FunFam" id="1.10.287.950:FF:000001">
    <property type="entry name" value="Methyl-accepting chemotaxis sensory transducer"/>
    <property type="match status" value="1"/>
</dbReference>
<accession>A0A7J0BQM6</accession>
<evidence type="ECO:0000259" key="6">
    <source>
        <dbReference type="PROSITE" id="PS50111"/>
    </source>
</evidence>
<evidence type="ECO:0000256" key="1">
    <source>
        <dbReference type="ARBA" id="ARBA00004370"/>
    </source>
</evidence>
<dbReference type="PANTHER" id="PTHR32089">
    <property type="entry name" value="METHYL-ACCEPTING CHEMOTAXIS PROTEIN MCPB"/>
    <property type="match status" value="1"/>
</dbReference>
<dbReference type="PROSITE" id="PS50111">
    <property type="entry name" value="CHEMOTAXIS_TRANSDUC_2"/>
    <property type="match status" value="1"/>
</dbReference>
<evidence type="ECO:0000313" key="10">
    <source>
        <dbReference type="Proteomes" id="UP000503820"/>
    </source>
</evidence>
<evidence type="ECO:0000259" key="8">
    <source>
        <dbReference type="PROSITE" id="PS50885"/>
    </source>
</evidence>
<dbReference type="PROSITE" id="PS50885">
    <property type="entry name" value="HAMP"/>
    <property type="match status" value="1"/>
</dbReference>
<dbReference type="RefSeq" id="WP_174408676.1">
    <property type="nucleotide sequence ID" value="NZ_BLVP01000002.1"/>
</dbReference>
<dbReference type="CDD" id="cd11386">
    <property type="entry name" value="MCP_signal"/>
    <property type="match status" value="1"/>
</dbReference>
<dbReference type="Pfam" id="PF00015">
    <property type="entry name" value="MCPsignal"/>
    <property type="match status" value="1"/>
</dbReference>
<dbReference type="Pfam" id="PF00989">
    <property type="entry name" value="PAS"/>
    <property type="match status" value="1"/>
</dbReference>
<dbReference type="Gene3D" id="3.30.450.290">
    <property type="match status" value="1"/>
</dbReference>
<gene>
    <name evidence="9" type="primary">dcrA_1</name>
    <name evidence="9" type="ORF">DSM19430T_06630</name>
</gene>
<dbReference type="PRINTS" id="PR00260">
    <property type="entry name" value="CHEMTRNSDUCR"/>
</dbReference>
<dbReference type="NCBIfam" id="TIGR00229">
    <property type="entry name" value="sensory_box"/>
    <property type="match status" value="1"/>
</dbReference>
<dbReference type="PROSITE" id="PS50113">
    <property type="entry name" value="PAC"/>
    <property type="match status" value="1"/>
</dbReference>
<dbReference type="InterPro" id="IPR000014">
    <property type="entry name" value="PAS"/>
</dbReference>
<dbReference type="Proteomes" id="UP000503820">
    <property type="component" value="Unassembled WGS sequence"/>
</dbReference>
<dbReference type="SUPFAM" id="SSF58104">
    <property type="entry name" value="Methyl-accepting chemotaxis protein (MCP) signaling domain"/>
    <property type="match status" value="1"/>
</dbReference>
<evidence type="ECO:0000256" key="3">
    <source>
        <dbReference type="ARBA" id="ARBA00029447"/>
    </source>
</evidence>
<name>A0A7J0BQM6_9BACT</name>
<comment type="similarity">
    <text evidence="3">Belongs to the methyl-accepting chemotaxis (MCP) protein family.</text>
</comment>
<dbReference type="GO" id="GO:0004888">
    <property type="term" value="F:transmembrane signaling receptor activity"/>
    <property type="evidence" value="ECO:0007669"/>
    <property type="project" value="InterPro"/>
</dbReference>
<evidence type="ECO:0000259" key="7">
    <source>
        <dbReference type="PROSITE" id="PS50113"/>
    </source>
</evidence>
<feature type="transmembrane region" description="Helical" evidence="5">
    <location>
        <begin position="191"/>
        <end position="209"/>
    </location>
</feature>
<protein>
    <submittedName>
        <fullName evidence="9">Chemoreceptor protein A</fullName>
    </submittedName>
</protein>
<keyword evidence="5" id="KW-0472">Membrane</keyword>
<dbReference type="InterPro" id="IPR004089">
    <property type="entry name" value="MCPsignal_dom"/>
</dbReference>
<dbReference type="Gene3D" id="1.10.8.500">
    <property type="entry name" value="HAMP domain in histidine kinase"/>
    <property type="match status" value="1"/>
</dbReference>
<dbReference type="Gene3D" id="1.10.287.950">
    <property type="entry name" value="Methyl-accepting chemotaxis protein"/>
    <property type="match status" value="1"/>
</dbReference>
<dbReference type="SUPFAM" id="SSF55785">
    <property type="entry name" value="PYP-like sensor domain (PAS domain)"/>
    <property type="match status" value="1"/>
</dbReference>
<sequence>MPAFIRNSLGARSTLLVSAISVVVFVALVGVSSYMQRVTMLEELDKSMTKASELVQLSVEKPMVVGDDKGTREQFAFLSGKYADMTVYLTNYKGNITYSTNTTAERKDLSAVVPDAAFSELTARALREDVHASDIMEKSGGTFFVRVTSISNAPSCYHCHGSSEPILGELVVVQDISPTIAAINLQLYENIAISVVGLLTLIGAVLFFIRRSIVAPVRHIALASEQISKGNLNADLVLNSTDELGSLSRNLGEMVAKLKTELGFSKGILNGMTTPAVVVDTECRISFTNSAMLRLTGQDEPASRYVGQVLGSFMFGDERRQTVSHKVLAERREYVAVETVFTNRKGREVNMLVDSTPIYDLDGNLIGAFTLCNDMTEIRRQQALVETQNETITRAAHAAGRVSEQVSSASEELSAQIQQSSAGAMEQRRLTGDSAAAMTQMNASVLEVAQNASLAAESAGDAQQQAAEGARVVGLAVEKINTVAEQAGMLKREMGELGKQAQGIGQIITVIEDIADQTNLLALNAAIEAARAGDAGRGFAVVADEVRKLAEKTMAATREVVASVNSIRECARTNAAATDKAVQLVAESTELASRSGQVLQTIVGMVETTADQVRAIATASEEQSAASEQISKSVEEINAISTETAQAMMESAQAVSDLARLAQELNTIIEDMRGS</sequence>
<dbReference type="Gene3D" id="3.30.450.20">
    <property type="entry name" value="PAS domain"/>
    <property type="match status" value="1"/>
</dbReference>
<comment type="caution">
    <text evidence="9">The sequence shown here is derived from an EMBL/GenBank/DDBJ whole genome shotgun (WGS) entry which is preliminary data.</text>
</comment>